<proteinExistence type="predicted"/>
<dbReference type="SUPFAM" id="SSF48317">
    <property type="entry name" value="Acid phosphatase/Vanadium-dependent haloperoxidase"/>
    <property type="match status" value="1"/>
</dbReference>
<dbReference type="EMBL" id="CP058649">
    <property type="protein sequence ID" value="QUI21969.1"/>
    <property type="molecule type" value="Genomic_DNA"/>
</dbReference>
<protein>
    <submittedName>
        <fullName evidence="3">Phosphatase PAP2 family protein</fullName>
    </submittedName>
</protein>
<keyword evidence="4" id="KW-1185">Reference proteome</keyword>
<dbReference type="KEGG" id="vpy:HZI73_06480"/>
<dbReference type="SMART" id="SM00014">
    <property type="entry name" value="acidPPc"/>
    <property type="match status" value="1"/>
</dbReference>
<dbReference type="InterPro" id="IPR036938">
    <property type="entry name" value="PAP2/HPO_sf"/>
</dbReference>
<feature type="domain" description="Phosphatidic acid phosphatase type 2/haloperoxidase" evidence="2">
    <location>
        <begin position="46"/>
        <end position="157"/>
    </location>
</feature>
<dbReference type="Gene3D" id="1.20.144.10">
    <property type="entry name" value="Phosphatidic acid phosphatase type 2/haloperoxidase"/>
    <property type="match status" value="1"/>
</dbReference>
<dbReference type="RefSeq" id="WP_212697440.1">
    <property type="nucleotide sequence ID" value="NZ_CP058649.1"/>
</dbReference>
<feature type="transmembrane region" description="Helical" evidence="1">
    <location>
        <begin position="253"/>
        <end position="275"/>
    </location>
</feature>
<feature type="transmembrane region" description="Helical" evidence="1">
    <location>
        <begin position="139"/>
        <end position="159"/>
    </location>
</feature>
<dbReference type="InterPro" id="IPR000326">
    <property type="entry name" value="PAP2/HPO"/>
</dbReference>
<evidence type="ECO:0000313" key="4">
    <source>
        <dbReference type="Proteomes" id="UP000683246"/>
    </source>
</evidence>
<keyword evidence="1" id="KW-0472">Membrane</keyword>
<dbReference type="AlphaFoldDB" id="A0A8J8MHZ3"/>
<organism evidence="3 4">
    <name type="scientific">Vallitalea pronyensis</name>
    <dbReference type="NCBI Taxonomy" id="1348613"/>
    <lineage>
        <taxon>Bacteria</taxon>
        <taxon>Bacillati</taxon>
        <taxon>Bacillota</taxon>
        <taxon>Clostridia</taxon>
        <taxon>Lachnospirales</taxon>
        <taxon>Vallitaleaceae</taxon>
        <taxon>Vallitalea</taxon>
    </lineage>
</organism>
<dbReference type="PANTHER" id="PTHR14969:SF13">
    <property type="entry name" value="AT30094P"/>
    <property type="match status" value="1"/>
</dbReference>
<feature type="transmembrane region" description="Helical" evidence="1">
    <location>
        <begin position="115"/>
        <end position="133"/>
    </location>
</feature>
<keyword evidence="1" id="KW-1133">Transmembrane helix</keyword>
<feature type="transmembrane region" description="Helical" evidence="1">
    <location>
        <begin position="171"/>
        <end position="188"/>
    </location>
</feature>
<feature type="transmembrane region" description="Helical" evidence="1">
    <location>
        <begin position="21"/>
        <end position="40"/>
    </location>
</feature>
<sequence>MELIKFIQSFSNPFLDEFFQLVTMMGEDTFFFLVMTLFFWCVNKEMGYKLGFAYITNVMLNVYLKEIIRIPRPVGEPGIRSLRLETAQGFSFPSGHVQRATSLFTSMMLYCRRKWFTIVGSIMIFLVLVSRLYLGVHRLIDCIAGIIIGVIWVLVVNRIMNYMFESGKKNILYLFAIPAIIGMFIFRTESFYKTAGVLISFIMGYMIESTYIHYNPQGKLWQQLIKYLFGINMLILLKSMLIDLLSTSLMGTFLTYFILGLWVIVIAPWFFQWVFPVEN</sequence>
<feature type="transmembrane region" description="Helical" evidence="1">
    <location>
        <begin position="194"/>
        <end position="212"/>
    </location>
</feature>
<evidence type="ECO:0000256" key="1">
    <source>
        <dbReference type="SAM" id="Phobius"/>
    </source>
</evidence>
<gene>
    <name evidence="3" type="ORF">HZI73_06480</name>
</gene>
<name>A0A8J8MHZ3_9FIRM</name>
<keyword evidence="1" id="KW-0812">Transmembrane</keyword>
<reference evidence="3" key="1">
    <citation type="submission" date="2020-07" db="EMBL/GenBank/DDBJ databases">
        <title>Vallitalea pronyensis genome.</title>
        <authorList>
            <person name="Postec A."/>
        </authorList>
    </citation>
    <scope>NUCLEOTIDE SEQUENCE</scope>
    <source>
        <strain evidence="3">FatNI3</strain>
    </source>
</reference>
<dbReference type="Proteomes" id="UP000683246">
    <property type="component" value="Chromosome"/>
</dbReference>
<feature type="transmembrane region" description="Helical" evidence="1">
    <location>
        <begin position="224"/>
        <end position="241"/>
    </location>
</feature>
<dbReference type="PANTHER" id="PTHR14969">
    <property type="entry name" value="SPHINGOSINE-1-PHOSPHATE PHOSPHOHYDROLASE"/>
    <property type="match status" value="1"/>
</dbReference>
<evidence type="ECO:0000259" key="2">
    <source>
        <dbReference type="SMART" id="SM00014"/>
    </source>
</evidence>
<accession>A0A8J8MHZ3</accession>
<dbReference type="Pfam" id="PF01569">
    <property type="entry name" value="PAP2"/>
    <property type="match status" value="1"/>
</dbReference>
<evidence type="ECO:0000313" key="3">
    <source>
        <dbReference type="EMBL" id="QUI21969.1"/>
    </source>
</evidence>